<evidence type="ECO:0000259" key="1">
    <source>
        <dbReference type="Pfam" id="PF00534"/>
    </source>
</evidence>
<dbReference type="CDD" id="cd03808">
    <property type="entry name" value="GT4_CapM-like"/>
    <property type="match status" value="1"/>
</dbReference>
<sequence length="371" mass="42372">MGKKILFCASTISHINNFHLPYLKAFHEQGYEVWVAANKSESILYADHVVALPLSKKLMSFQNVKAIFAAKKLLKDQNFDIISTHTTLASAVIRAAIMLIHRKPKVFCTVHGYLFNENDGIKKWIYLLPEKICAHVTNVLMVMNHEDYDIAEKHKLYRDKLYYINGMGIDLSKFKPVLQEERISARREKGFAEEDFLFVYAAEFSKRKNQSLLIHAFANVREQIPNAKLLLAGDGALLEECKLLTKGLHVEKQILFLGYVEDMRKLYSACNVCVTTSRIEGLPFNVMEAMACGLPVIASDIKGHRELVEEGKTGLLFDLKSHDELEDRIIDLVNDSEKAKMLGNKGREQVEQFHIQNIFTKIMNCYELDKG</sequence>
<reference evidence="3 4" key="1">
    <citation type="submission" date="2022-11" db="EMBL/GenBank/DDBJ databases">
        <authorList>
            <person name="Caiyu Z."/>
        </authorList>
    </citation>
    <scope>NUCLEOTIDE SEQUENCE [LARGE SCALE GENOMIC DNA]</scope>
    <source>
        <strain evidence="3 4">YR-4</strain>
    </source>
</reference>
<dbReference type="InterPro" id="IPR028098">
    <property type="entry name" value="Glyco_trans_4-like_N"/>
</dbReference>
<proteinExistence type="predicted"/>
<dbReference type="Gene3D" id="3.40.50.2000">
    <property type="entry name" value="Glycogen Phosphorylase B"/>
    <property type="match status" value="2"/>
</dbReference>
<feature type="domain" description="Glycosyl transferase family 1" evidence="1">
    <location>
        <begin position="185"/>
        <end position="348"/>
    </location>
</feature>
<organism evidence="3 4">
    <name type="scientific">Caproiciproducens galactitolivorans</name>
    <dbReference type="NCBI Taxonomy" id="642589"/>
    <lineage>
        <taxon>Bacteria</taxon>
        <taxon>Bacillati</taxon>
        <taxon>Bacillota</taxon>
        <taxon>Clostridia</taxon>
        <taxon>Eubacteriales</taxon>
        <taxon>Acutalibacteraceae</taxon>
        <taxon>Caproiciproducens</taxon>
    </lineage>
</organism>
<dbReference type="Pfam" id="PF13439">
    <property type="entry name" value="Glyco_transf_4"/>
    <property type="match status" value="1"/>
</dbReference>
<gene>
    <name evidence="3" type="ORF">OUY18_04350</name>
</gene>
<accession>A0ABT4BU85</accession>
<evidence type="ECO:0000259" key="2">
    <source>
        <dbReference type="Pfam" id="PF13439"/>
    </source>
</evidence>
<dbReference type="SUPFAM" id="SSF53756">
    <property type="entry name" value="UDP-Glycosyltransferase/glycogen phosphorylase"/>
    <property type="match status" value="1"/>
</dbReference>
<evidence type="ECO:0000313" key="4">
    <source>
        <dbReference type="Proteomes" id="UP001082703"/>
    </source>
</evidence>
<comment type="caution">
    <text evidence="3">The sequence shown here is derived from an EMBL/GenBank/DDBJ whole genome shotgun (WGS) entry which is preliminary data.</text>
</comment>
<dbReference type="PANTHER" id="PTHR45947">
    <property type="entry name" value="SULFOQUINOVOSYL TRANSFERASE SQD2"/>
    <property type="match status" value="1"/>
</dbReference>
<evidence type="ECO:0000313" key="3">
    <source>
        <dbReference type="EMBL" id="MCY1713486.1"/>
    </source>
</evidence>
<dbReference type="InterPro" id="IPR001296">
    <property type="entry name" value="Glyco_trans_1"/>
</dbReference>
<protein>
    <submittedName>
        <fullName evidence="3">Glycosyltransferase family 4 protein</fullName>
    </submittedName>
</protein>
<feature type="domain" description="Glycosyltransferase subfamily 4-like N-terminal" evidence="2">
    <location>
        <begin position="24"/>
        <end position="165"/>
    </location>
</feature>
<dbReference type="Proteomes" id="UP001082703">
    <property type="component" value="Unassembled WGS sequence"/>
</dbReference>
<keyword evidence="4" id="KW-1185">Reference proteome</keyword>
<name>A0ABT4BU85_9FIRM</name>
<dbReference type="InterPro" id="IPR050194">
    <property type="entry name" value="Glycosyltransferase_grp1"/>
</dbReference>
<dbReference type="PANTHER" id="PTHR45947:SF3">
    <property type="entry name" value="SULFOQUINOVOSYL TRANSFERASE SQD2"/>
    <property type="match status" value="1"/>
</dbReference>
<dbReference type="RefSeq" id="WP_268057499.1">
    <property type="nucleotide sequence ID" value="NZ_JAPOHA010000003.1"/>
</dbReference>
<dbReference type="EMBL" id="JAPOHA010000003">
    <property type="protein sequence ID" value="MCY1713486.1"/>
    <property type="molecule type" value="Genomic_DNA"/>
</dbReference>
<dbReference type="Pfam" id="PF00534">
    <property type="entry name" value="Glycos_transf_1"/>
    <property type="match status" value="1"/>
</dbReference>